<feature type="transmembrane region" description="Helical" evidence="2">
    <location>
        <begin position="596"/>
        <end position="618"/>
    </location>
</feature>
<feature type="transmembrane region" description="Helical" evidence="2">
    <location>
        <begin position="206"/>
        <end position="228"/>
    </location>
</feature>
<keyword evidence="2" id="KW-0472">Membrane</keyword>
<feature type="transmembrane region" description="Helical" evidence="2">
    <location>
        <begin position="99"/>
        <end position="120"/>
    </location>
</feature>
<comment type="caution">
    <text evidence="4">The sequence shown here is derived from an EMBL/GenBank/DDBJ whole genome shotgun (WGS) entry which is preliminary data.</text>
</comment>
<feature type="transmembrane region" description="Helical" evidence="2">
    <location>
        <begin position="393"/>
        <end position="415"/>
    </location>
</feature>
<dbReference type="InterPro" id="IPR046623">
    <property type="entry name" value="DUF6536"/>
</dbReference>
<keyword evidence="2" id="KW-0812">Transmembrane</keyword>
<evidence type="ECO:0000313" key="4">
    <source>
        <dbReference type="EMBL" id="KAF2259684.1"/>
    </source>
</evidence>
<evidence type="ECO:0000256" key="1">
    <source>
        <dbReference type="SAM" id="MobiDB-lite"/>
    </source>
</evidence>
<evidence type="ECO:0000256" key="2">
    <source>
        <dbReference type="SAM" id="Phobius"/>
    </source>
</evidence>
<keyword evidence="2" id="KW-1133">Transmembrane helix</keyword>
<accession>A0A9P4K561</accession>
<name>A0A9P4K561_9PLEO</name>
<keyword evidence="5" id="KW-1185">Reference proteome</keyword>
<feature type="region of interest" description="Disordered" evidence="1">
    <location>
        <begin position="1"/>
        <end position="24"/>
    </location>
</feature>
<dbReference type="Proteomes" id="UP000800093">
    <property type="component" value="Unassembled WGS sequence"/>
</dbReference>
<evidence type="ECO:0000259" key="3">
    <source>
        <dbReference type="Pfam" id="PF20163"/>
    </source>
</evidence>
<dbReference type="Pfam" id="PF20163">
    <property type="entry name" value="DUF6536"/>
    <property type="match status" value="1"/>
</dbReference>
<feature type="domain" description="DUF6536" evidence="3">
    <location>
        <begin position="95"/>
        <end position="241"/>
    </location>
</feature>
<gene>
    <name evidence="4" type="ORF">CC78DRAFT_524418</name>
</gene>
<organism evidence="4 5">
    <name type="scientific">Lojkania enalia</name>
    <dbReference type="NCBI Taxonomy" id="147567"/>
    <lineage>
        <taxon>Eukaryota</taxon>
        <taxon>Fungi</taxon>
        <taxon>Dikarya</taxon>
        <taxon>Ascomycota</taxon>
        <taxon>Pezizomycotina</taxon>
        <taxon>Dothideomycetes</taxon>
        <taxon>Pleosporomycetidae</taxon>
        <taxon>Pleosporales</taxon>
        <taxon>Pleosporales incertae sedis</taxon>
        <taxon>Lojkania</taxon>
    </lineage>
</organism>
<dbReference type="PANTHER" id="PTHR35395">
    <property type="entry name" value="DUF6536 DOMAIN-CONTAINING PROTEIN"/>
    <property type="match status" value="1"/>
</dbReference>
<dbReference type="PANTHER" id="PTHR35395:SF1">
    <property type="entry name" value="DUF6536 DOMAIN-CONTAINING PROTEIN"/>
    <property type="match status" value="1"/>
</dbReference>
<sequence length="743" mass="81483">MPGWYRNQAPEASFPRTENGRYDYQWPTPVDPNLRSRDFISPIIPPDPQRPPAVTPTAYNNNTGYSNGVNNDENAPYGYSRRTTAIPVTRTHSKWKGRIAGYTLLSTIVLAINILATIYVSTRPREGGISAIYIGSCSASSQAVVWIHLAINALSFALTKASNDCQQYLIAPTRSDIDHSHGNGSSLDIGVASWKNFGGAKGGRKFAYILLGLSSIPLAIVYNAAIFSSQFGNSYNYKVMGMEYLSNATSGVAPSYVTDSVPEWALGYETFENLTNGECISAYAKINLHDRDNLILITPYEDYGLYVNPVQGQTGPWQDTNFGSGIPSWMCASSPDDFGNAQAFFYLLDFCPEGIDAETFIESNATNWTLGGYPIAYCLSHKVPEQCQMQGSLLFLTVVILCNVGKILGMLMTVIMRWRDEPLLAIGDVTASFLQAPDMSTAGKCLLTIEDVRKGDQNTWGAKVWNPKRKFWWQAAGGWKFAWNLGLLTSTFVGLIVFLTKAVSILRSNQETSESIWSLTGRTDTFQNTWSLPNTNGYAAHAFVANTPQLLITSLYLLYSNTVSIMAINSEFASYSQVRQPLRTSSPVGQQRKAPLLIPSFGYGVLIIISFTVLHWLLSQSLYLASGKTIRNNYFNPLDNYSDLMGLGFSPLPILISMLLILVLLIALIGSGFRRYPLNAPFVGTNSLAISAACHPQPGDDNAAFSQVMWGATEDGKGEIGVGHCCLTSWPVARPVHGRVYAG</sequence>
<feature type="transmembrane region" description="Helical" evidence="2">
    <location>
        <begin position="644"/>
        <end position="669"/>
    </location>
</feature>
<dbReference type="EMBL" id="ML986702">
    <property type="protein sequence ID" value="KAF2259684.1"/>
    <property type="molecule type" value="Genomic_DNA"/>
</dbReference>
<dbReference type="OrthoDB" id="5429634at2759"/>
<evidence type="ECO:0000313" key="5">
    <source>
        <dbReference type="Proteomes" id="UP000800093"/>
    </source>
</evidence>
<dbReference type="AlphaFoldDB" id="A0A9P4K561"/>
<feature type="transmembrane region" description="Helical" evidence="2">
    <location>
        <begin position="481"/>
        <end position="500"/>
    </location>
</feature>
<proteinExistence type="predicted"/>
<reference evidence="5" key="1">
    <citation type="journal article" date="2020" name="Stud. Mycol.">
        <title>101 Dothideomycetes genomes: A test case for predicting lifestyles and emergence of pathogens.</title>
        <authorList>
            <person name="Haridas S."/>
            <person name="Albert R."/>
            <person name="Binder M."/>
            <person name="Bloem J."/>
            <person name="LaButti K."/>
            <person name="Salamov A."/>
            <person name="Andreopoulos B."/>
            <person name="Baker S."/>
            <person name="Barry K."/>
            <person name="Bills G."/>
            <person name="Bluhm B."/>
            <person name="Cannon C."/>
            <person name="Castanera R."/>
            <person name="Culley D."/>
            <person name="Daum C."/>
            <person name="Ezra D."/>
            <person name="Gonzalez J."/>
            <person name="Henrissat B."/>
            <person name="Kuo A."/>
            <person name="Liang C."/>
            <person name="Lipzen A."/>
            <person name="Lutzoni F."/>
            <person name="Magnuson J."/>
            <person name="Mondo S."/>
            <person name="Nolan M."/>
            <person name="Ohm R."/>
            <person name="Pangilinan J."/>
            <person name="Park H.-J."/>
            <person name="Ramirez L."/>
            <person name="Alfaro M."/>
            <person name="Sun H."/>
            <person name="Tritt A."/>
            <person name="Yoshinaga Y."/>
            <person name="Zwiers L.-H."/>
            <person name="Turgeon B."/>
            <person name="Goodwin S."/>
            <person name="Spatafora J."/>
            <person name="Crous P."/>
            <person name="Grigoriev I."/>
        </authorList>
    </citation>
    <scope>NUCLEOTIDE SEQUENCE [LARGE SCALE GENOMIC DNA]</scope>
    <source>
        <strain evidence="5">CBS 304.66</strain>
    </source>
</reference>
<protein>
    <recommendedName>
        <fullName evidence="3">DUF6536 domain-containing protein</fullName>
    </recommendedName>
</protein>